<feature type="binding site" evidence="2">
    <location>
        <position position="40"/>
    </location>
    <ligand>
        <name>substrate</name>
    </ligand>
</feature>
<dbReference type="GO" id="GO:0006754">
    <property type="term" value="P:ATP biosynthetic process"/>
    <property type="evidence" value="ECO:0007669"/>
    <property type="project" value="TreeGrafter"/>
</dbReference>
<dbReference type="PRINTS" id="PR01404">
    <property type="entry name" value="NPPPHYDRLASE"/>
</dbReference>
<gene>
    <name evidence="5" type="primary">nudB</name>
    <name evidence="5" type="ORF">ENH88_07480</name>
</gene>
<dbReference type="PANTHER" id="PTHR21340:SF0">
    <property type="entry name" value="BIS(5'-NUCLEOSYL)-TETRAPHOSPHATASE [ASYMMETRICAL]"/>
    <property type="match status" value="1"/>
</dbReference>
<organism evidence="5">
    <name type="scientific">Pseudoalteromonas prydzensis</name>
    <dbReference type="NCBI Taxonomy" id="182141"/>
    <lineage>
        <taxon>Bacteria</taxon>
        <taxon>Pseudomonadati</taxon>
        <taxon>Pseudomonadota</taxon>
        <taxon>Gammaproteobacteria</taxon>
        <taxon>Alteromonadales</taxon>
        <taxon>Pseudoalteromonadaceae</taxon>
        <taxon>Pseudoalteromonas</taxon>
    </lineage>
</organism>
<dbReference type="Proteomes" id="UP000886188">
    <property type="component" value="Unassembled WGS sequence"/>
</dbReference>
<accession>A0A7V1CYD3</accession>
<name>A0A7V1CYD3_9GAMM</name>
<keyword evidence="3" id="KW-0479">Metal-binding</keyword>
<keyword evidence="3" id="KW-0460">Magnesium</keyword>
<dbReference type="PROSITE" id="PS51462">
    <property type="entry name" value="NUDIX"/>
    <property type="match status" value="1"/>
</dbReference>
<evidence type="ECO:0000313" key="5">
    <source>
        <dbReference type="EMBL" id="HEA16275.1"/>
    </source>
</evidence>
<evidence type="ECO:0000256" key="1">
    <source>
        <dbReference type="ARBA" id="ARBA00022801"/>
    </source>
</evidence>
<dbReference type="InterPro" id="IPR000086">
    <property type="entry name" value="NUDIX_hydrolase_dom"/>
</dbReference>
<feature type="domain" description="Nudix hydrolase" evidence="4">
    <location>
        <begin position="6"/>
        <end position="147"/>
    </location>
</feature>
<dbReference type="RefSeq" id="WP_304181265.1">
    <property type="nucleotide sequence ID" value="NZ_DRGM01000079.1"/>
</dbReference>
<dbReference type="GO" id="GO:0046872">
    <property type="term" value="F:metal ion binding"/>
    <property type="evidence" value="ECO:0007669"/>
    <property type="project" value="UniProtKB-KW"/>
</dbReference>
<dbReference type="CDD" id="cd04664">
    <property type="entry name" value="NUDIX_DHNTPase_like"/>
    <property type="match status" value="1"/>
</dbReference>
<dbReference type="PANTHER" id="PTHR21340">
    <property type="entry name" value="DIADENOSINE 5,5-P1,P4-TETRAPHOSPHATE PYROPHOSPHOHYDROLASE MUTT"/>
    <property type="match status" value="1"/>
</dbReference>
<dbReference type="GO" id="GO:0019177">
    <property type="term" value="F:dihydroneopterin triphosphate pyrophosphohydrolase activity"/>
    <property type="evidence" value="ECO:0007669"/>
    <property type="project" value="UniProtKB-EC"/>
</dbReference>
<dbReference type="GO" id="GO:0046656">
    <property type="term" value="P:folic acid biosynthetic process"/>
    <property type="evidence" value="ECO:0007669"/>
    <property type="project" value="InterPro"/>
</dbReference>
<dbReference type="GO" id="GO:0008828">
    <property type="term" value="F:dATP diphosphatase activity"/>
    <property type="evidence" value="ECO:0007669"/>
    <property type="project" value="InterPro"/>
</dbReference>
<feature type="binding site" evidence="2">
    <location>
        <position position="29"/>
    </location>
    <ligand>
        <name>substrate</name>
    </ligand>
</feature>
<feature type="binding site" evidence="3">
    <location>
        <position position="56"/>
    </location>
    <ligand>
        <name>Mg(2+)</name>
        <dbReference type="ChEBI" id="CHEBI:18420"/>
    </ligand>
</feature>
<dbReference type="PROSITE" id="PS00893">
    <property type="entry name" value="NUDIX_BOX"/>
    <property type="match status" value="1"/>
</dbReference>
<feature type="binding site" evidence="2">
    <location>
        <position position="137"/>
    </location>
    <ligand>
        <name>substrate</name>
    </ligand>
</feature>
<dbReference type="InterPro" id="IPR020084">
    <property type="entry name" value="NUDIX_hydrolase_CS"/>
</dbReference>
<dbReference type="EC" id="3.6.1.67" evidence="5"/>
<protein>
    <submittedName>
        <fullName evidence="5">Dihydroneopterin triphosphate diphosphatase</fullName>
        <ecNumber evidence="5">3.6.1.67</ecNumber>
    </submittedName>
</protein>
<dbReference type="SUPFAM" id="SSF55811">
    <property type="entry name" value="Nudix"/>
    <property type="match status" value="1"/>
</dbReference>
<evidence type="ECO:0000256" key="3">
    <source>
        <dbReference type="PIRSR" id="PIRSR603564-2"/>
    </source>
</evidence>
<dbReference type="AlphaFoldDB" id="A0A7V1CYD3"/>
<dbReference type="InterPro" id="IPR003564">
    <property type="entry name" value="DHNTPase"/>
</dbReference>
<dbReference type="NCBIfam" id="NF006961">
    <property type="entry name" value="PRK09438.1"/>
    <property type="match status" value="1"/>
</dbReference>
<comment type="caution">
    <text evidence="5">The sequence shown here is derived from an EMBL/GenBank/DDBJ whole genome shotgun (WGS) entry which is preliminary data.</text>
</comment>
<dbReference type="Pfam" id="PF00293">
    <property type="entry name" value="NUDIX"/>
    <property type="match status" value="1"/>
</dbReference>
<dbReference type="GO" id="GO:0006167">
    <property type="term" value="P:AMP biosynthetic process"/>
    <property type="evidence" value="ECO:0007669"/>
    <property type="project" value="TreeGrafter"/>
</dbReference>
<dbReference type="InterPro" id="IPR015797">
    <property type="entry name" value="NUDIX_hydrolase-like_dom_sf"/>
</dbReference>
<dbReference type="InterPro" id="IPR051325">
    <property type="entry name" value="Nudix_hydrolase_domain"/>
</dbReference>
<keyword evidence="1 5" id="KW-0378">Hydrolase</keyword>
<dbReference type="EMBL" id="DRGM01000079">
    <property type="protein sequence ID" value="HEA16275.1"/>
    <property type="molecule type" value="Genomic_DNA"/>
</dbReference>
<sequence length="147" mass="16920">MLNNQPLRKPFSVLVVIYKANKDCLLIQRTDDANFWQSVTGGIDEGETPLTTAYRELLEETDIDARALGLTIRDHQKTNQYTIRESWRHRYQANALINTEYVFSICVPDDIAIKLDPNEHTNFIWLTQQQAADKAWSPSNRDAILAL</sequence>
<reference evidence="5" key="1">
    <citation type="journal article" date="2020" name="mSystems">
        <title>Genome- and Community-Level Interaction Insights into Carbon Utilization and Element Cycling Functions of Hydrothermarchaeota in Hydrothermal Sediment.</title>
        <authorList>
            <person name="Zhou Z."/>
            <person name="Liu Y."/>
            <person name="Xu W."/>
            <person name="Pan J."/>
            <person name="Luo Z.H."/>
            <person name="Li M."/>
        </authorList>
    </citation>
    <scope>NUCLEOTIDE SEQUENCE [LARGE SCALE GENOMIC DNA]</scope>
    <source>
        <strain evidence="5">HyVt-346</strain>
    </source>
</reference>
<dbReference type="Gene3D" id="3.90.79.10">
    <property type="entry name" value="Nucleoside Triphosphate Pyrophosphohydrolase"/>
    <property type="match status" value="1"/>
</dbReference>
<feature type="binding site" evidence="3">
    <location>
        <position position="60"/>
    </location>
    <ligand>
        <name>Mg(2+)</name>
        <dbReference type="ChEBI" id="CHEBI:18420"/>
    </ligand>
</feature>
<evidence type="ECO:0000259" key="4">
    <source>
        <dbReference type="PROSITE" id="PS51462"/>
    </source>
</evidence>
<proteinExistence type="predicted"/>
<dbReference type="GO" id="GO:0004081">
    <property type="term" value="F:bis(5'-nucleosyl)-tetraphosphatase (asymmetrical) activity"/>
    <property type="evidence" value="ECO:0007669"/>
    <property type="project" value="TreeGrafter"/>
</dbReference>
<feature type="binding site" evidence="3">
    <location>
        <position position="119"/>
    </location>
    <ligand>
        <name>Mg(2+)</name>
        <dbReference type="ChEBI" id="CHEBI:18420"/>
    </ligand>
</feature>
<comment type="cofactor">
    <cofactor evidence="3">
        <name>Mg(2+)</name>
        <dbReference type="ChEBI" id="CHEBI:18420"/>
    </cofactor>
    <text evidence="3">Binds 1 Mg(2+) ion per subunit.</text>
</comment>
<evidence type="ECO:0000256" key="2">
    <source>
        <dbReference type="PIRSR" id="PIRSR603564-1"/>
    </source>
</evidence>